<protein>
    <submittedName>
        <fullName evidence="1">Uncharacterized protein</fullName>
    </submittedName>
</protein>
<dbReference type="EMBL" id="BART01013208">
    <property type="protein sequence ID" value="GAG89307.1"/>
    <property type="molecule type" value="Genomic_DNA"/>
</dbReference>
<evidence type="ECO:0000313" key="1">
    <source>
        <dbReference type="EMBL" id="GAG89307.1"/>
    </source>
</evidence>
<proteinExistence type="predicted"/>
<name>X1C7L8_9ZZZZ</name>
<comment type="caution">
    <text evidence="1">The sequence shown here is derived from an EMBL/GenBank/DDBJ whole genome shotgun (WGS) entry which is preliminary data.</text>
</comment>
<sequence length="138" mass="16422">DPIITYSDSLPSSSELSYLKRRFKDHPFFSMFNPEEWNKFLREKKGIFLSGDSKSSGLFDYAMDLSSSDLLINNYQPANIFFRERWGLEQSLMRTNALLAEKPEEIKKDLINWLKEPKKTSRKLREEGWKPKYNFKVR</sequence>
<accession>X1C7L8</accession>
<gene>
    <name evidence="1" type="ORF">S01H4_27148</name>
</gene>
<reference evidence="1" key="1">
    <citation type="journal article" date="2014" name="Front. Microbiol.">
        <title>High frequency of phylogenetically diverse reductive dehalogenase-homologous genes in deep subseafloor sedimentary metagenomes.</title>
        <authorList>
            <person name="Kawai M."/>
            <person name="Futagami T."/>
            <person name="Toyoda A."/>
            <person name="Takaki Y."/>
            <person name="Nishi S."/>
            <person name="Hori S."/>
            <person name="Arai W."/>
            <person name="Tsubouchi T."/>
            <person name="Morono Y."/>
            <person name="Uchiyama I."/>
            <person name="Ito T."/>
            <person name="Fujiyama A."/>
            <person name="Inagaki F."/>
            <person name="Takami H."/>
        </authorList>
    </citation>
    <scope>NUCLEOTIDE SEQUENCE</scope>
    <source>
        <strain evidence="1">Expedition CK06-06</strain>
    </source>
</reference>
<dbReference type="AlphaFoldDB" id="X1C7L8"/>
<organism evidence="1">
    <name type="scientific">marine sediment metagenome</name>
    <dbReference type="NCBI Taxonomy" id="412755"/>
    <lineage>
        <taxon>unclassified sequences</taxon>
        <taxon>metagenomes</taxon>
        <taxon>ecological metagenomes</taxon>
    </lineage>
</organism>
<feature type="non-terminal residue" evidence="1">
    <location>
        <position position="1"/>
    </location>
</feature>